<evidence type="ECO:0000256" key="5">
    <source>
        <dbReference type="ARBA" id="ARBA00023010"/>
    </source>
</evidence>
<dbReference type="GO" id="GO:0000056">
    <property type="term" value="P:ribosomal small subunit export from nucleus"/>
    <property type="evidence" value="ECO:0007669"/>
    <property type="project" value="InterPro"/>
</dbReference>
<dbReference type="OrthoDB" id="341482at2759"/>
<dbReference type="AlphaFoldDB" id="A0A2T9YPA9"/>
<dbReference type="GO" id="GO:0000055">
    <property type="term" value="P:ribosomal large subunit export from nucleus"/>
    <property type="evidence" value="ECO:0007669"/>
    <property type="project" value="InterPro"/>
</dbReference>
<sequence length="718" mass="81640">MGSIYDVLDSTMMPEQKFNIFSAQQSSIPSINYAVSFSMGHYNQQGWERVSLYVVTNDGDILCASPFILKDCIYERNWIENMLIQSEVEAEELKSQQYSVGKQLICPPELQDAIFTLNWVKHLYTFLNFEKKTNASNSINEPKSGCRIMYDDEIIISTPVFYLSKIKFQEPFLMRPSPPEIIDYNADSNDFELSKLIDDAYEIITLNTNPISIIAVSYFGGRINLFGLVDPIYPCWNHKKNQDMSANLKNKKSLLTIESINLPKQQKYCSYPVTLLPTNTNSNIIFAGASSGLYQIDFNAWCDEFKKKFEKNSENLVQSSISNQNYPNLNDSSKPPSFSSHNSEITYIMDKLSIKNNNQLNSEQTLNSVVKCLVKFDNTVAHDNIQPFTGIAEIQDLYCSYSLALLIKNDNFIGIPMLLPEHQKLLSVYWESNYQKISAIEKINHPIPAYVPDLASITNPSENSVIYSGDVAIASLNLFDSSIPALKFENSLSSAKNSLKVNEDSLYILGAFAAKLRYNMQNIADCSEKLNQRVQIQRKEFDRQKDSLSQILQNLKKFSNFSNENSLYRLLEIKKKQQLIAQKIEYLLILFSTFKKNYESSIELNVANKLKSVEKILSGENNEINCENSINSKIKAIESLIANLKSQINKILSSFSIKMNENISSRLNQRLGYGLHLALDQDVSLSTELLESVSQQVLELQAKNEKLINKASKFLNSD</sequence>
<dbReference type="GO" id="GO:0017056">
    <property type="term" value="F:structural constituent of nuclear pore"/>
    <property type="evidence" value="ECO:0007669"/>
    <property type="project" value="InterPro"/>
</dbReference>
<evidence type="ECO:0000313" key="9">
    <source>
        <dbReference type="Proteomes" id="UP000245383"/>
    </source>
</evidence>
<gene>
    <name evidence="8" type="ORF">BB561_002732</name>
</gene>
<dbReference type="GO" id="GO:0006406">
    <property type="term" value="P:mRNA export from nucleus"/>
    <property type="evidence" value="ECO:0007669"/>
    <property type="project" value="TreeGrafter"/>
</dbReference>
<name>A0A2T9YPA9_9FUNG</name>
<dbReference type="PANTHER" id="PTHR13257">
    <property type="entry name" value="NUCLEOPORIN NUP84-RELATED"/>
    <property type="match status" value="1"/>
</dbReference>
<keyword evidence="4" id="KW-0653">Protein transport</keyword>
<keyword evidence="2" id="KW-0813">Transport</keyword>
<evidence type="ECO:0000256" key="2">
    <source>
        <dbReference type="ARBA" id="ARBA00022448"/>
    </source>
</evidence>
<dbReference type="GO" id="GO:0006606">
    <property type="term" value="P:protein import into nucleus"/>
    <property type="evidence" value="ECO:0007669"/>
    <property type="project" value="TreeGrafter"/>
</dbReference>
<protein>
    <submittedName>
        <fullName evidence="8">Uncharacterized protein</fullName>
    </submittedName>
</protein>
<dbReference type="InterPro" id="IPR037700">
    <property type="entry name" value="NUP88/NUP82"/>
</dbReference>
<dbReference type="EMBL" id="MBFR01000099">
    <property type="protein sequence ID" value="PVU94193.1"/>
    <property type="molecule type" value="Genomic_DNA"/>
</dbReference>
<keyword evidence="6" id="KW-0906">Nuclear pore complex</keyword>
<comment type="subcellular location">
    <subcellularLocation>
        <location evidence="1">Nucleus</location>
        <location evidence="1">Nuclear pore complex</location>
    </subcellularLocation>
</comment>
<reference evidence="8 9" key="1">
    <citation type="journal article" date="2018" name="MBio">
        <title>Comparative Genomics Reveals the Core Gene Toolbox for the Fungus-Insect Symbiosis.</title>
        <authorList>
            <person name="Wang Y."/>
            <person name="Stata M."/>
            <person name="Wang W."/>
            <person name="Stajich J.E."/>
            <person name="White M.M."/>
            <person name="Moncalvo J.M."/>
        </authorList>
    </citation>
    <scope>NUCLEOTIDE SEQUENCE [LARGE SCALE GENOMIC DNA]</scope>
    <source>
        <strain evidence="8 9">SWE-8-4</strain>
    </source>
</reference>
<evidence type="ECO:0000313" key="8">
    <source>
        <dbReference type="EMBL" id="PVU94193.1"/>
    </source>
</evidence>
<dbReference type="Proteomes" id="UP000245383">
    <property type="component" value="Unassembled WGS sequence"/>
</dbReference>
<accession>A0A2T9YPA9</accession>
<keyword evidence="9" id="KW-1185">Reference proteome</keyword>
<comment type="caution">
    <text evidence="8">The sequence shown here is derived from an EMBL/GenBank/DDBJ whole genome shotgun (WGS) entry which is preliminary data.</text>
</comment>
<proteinExistence type="predicted"/>
<evidence type="ECO:0000256" key="1">
    <source>
        <dbReference type="ARBA" id="ARBA00004567"/>
    </source>
</evidence>
<evidence type="ECO:0000256" key="3">
    <source>
        <dbReference type="ARBA" id="ARBA00022816"/>
    </source>
</evidence>
<keyword evidence="3" id="KW-0509">mRNA transport</keyword>
<organism evidence="8 9">
    <name type="scientific">Smittium simulii</name>
    <dbReference type="NCBI Taxonomy" id="133385"/>
    <lineage>
        <taxon>Eukaryota</taxon>
        <taxon>Fungi</taxon>
        <taxon>Fungi incertae sedis</taxon>
        <taxon>Zoopagomycota</taxon>
        <taxon>Kickxellomycotina</taxon>
        <taxon>Harpellomycetes</taxon>
        <taxon>Harpellales</taxon>
        <taxon>Legeriomycetaceae</taxon>
        <taxon>Smittium</taxon>
    </lineage>
</organism>
<keyword evidence="5" id="KW-0811">Translocation</keyword>
<evidence type="ECO:0000256" key="7">
    <source>
        <dbReference type="ARBA" id="ARBA00023242"/>
    </source>
</evidence>
<dbReference type="GO" id="GO:0005643">
    <property type="term" value="C:nuclear pore"/>
    <property type="evidence" value="ECO:0007669"/>
    <property type="project" value="UniProtKB-SubCell"/>
</dbReference>
<evidence type="ECO:0000256" key="6">
    <source>
        <dbReference type="ARBA" id="ARBA00023132"/>
    </source>
</evidence>
<keyword evidence="7" id="KW-0539">Nucleus</keyword>
<evidence type="ECO:0000256" key="4">
    <source>
        <dbReference type="ARBA" id="ARBA00022927"/>
    </source>
</evidence>
<dbReference type="PANTHER" id="PTHR13257:SF0">
    <property type="entry name" value="NUCLEAR PORE COMPLEX PROTEIN NUP88"/>
    <property type="match status" value="1"/>
</dbReference>